<organism evidence="1">
    <name type="scientific">hydrothermal vent metagenome</name>
    <dbReference type="NCBI Taxonomy" id="652676"/>
    <lineage>
        <taxon>unclassified sequences</taxon>
        <taxon>metagenomes</taxon>
        <taxon>ecological metagenomes</taxon>
    </lineage>
</organism>
<accession>A0A3B1DBL4</accession>
<proteinExistence type="predicted"/>
<dbReference type="EMBL" id="UOGK01000358">
    <property type="protein sequence ID" value="VAX40236.1"/>
    <property type="molecule type" value="Genomic_DNA"/>
</dbReference>
<feature type="non-terminal residue" evidence="1">
    <location>
        <position position="184"/>
    </location>
</feature>
<evidence type="ECO:0000313" key="1">
    <source>
        <dbReference type="EMBL" id="VAX40236.1"/>
    </source>
</evidence>
<name>A0A3B1DBL4_9ZZZZ</name>
<protein>
    <submittedName>
        <fullName evidence="1">Uncharacterized protein</fullName>
    </submittedName>
</protein>
<reference evidence="1" key="1">
    <citation type="submission" date="2018-06" db="EMBL/GenBank/DDBJ databases">
        <authorList>
            <person name="Zhirakovskaya E."/>
        </authorList>
    </citation>
    <scope>NUCLEOTIDE SEQUENCE</scope>
</reference>
<dbReference type="AlphaFoldDB" id="A0A3B1DBL4"/>
<sequence length="184" mass="18944">MTNRNAVRACAVALVAGLGVSAAHADLSTDVFTLNATVGGQSGSYVASIDDGYFDDEGNFYWTLEAAVEIYSDNGLMLATLSTASLIVIADPIISMNFNVQASSQNTIFSVTSGLLSFPEISNPIGRASAGVSVTDLNGDGATLSPDGGSMYVSEYNGDYPNGTPFADLLSNPLSVGAFQSDSD</sequence>
<gene>
    <name evidence="1" type="ORF">MNBD_PLANCTO03-1381</name>
</gene>